<feature type="transmembrane region" description="Helical" evidence="9">
    <location>
        <begin position="513"/>
        <end position="532"/>
    </location>
</feature>
<accession>A0ABS5QUX3</accession>
<name>A0ABS5QUX3_9LACO</name>
<feature type="compositionally biased region" description="Low complexity" evidence="8">
    <location>
        <begin position="685"/>
        <end position="699"/>
    </location>
</feature>
<evidence type="ECO:0000256" key="3">
    <source>
        <dbReference type="ARBA" id="ARBA00022676"/>
    </source>
</evidence>
<feature type="transmembrane region" description="Helical" evidence="9">
    <location>
        <begin position="456"/>
        <end position="474"/>
    </location>
</feature>
<evidence type="ECO:0000256" key="1">
    <source>
        <dbReference type="ARBA" id="ARBA00004651"/>
    </source>
</evidence>
<keyword evidence="7 9" id="KW-0472">Membrane</keyword>
<reference evidence="12 13" key="1">
    <citation type="submission" date="2020-02" db="EMBL/GenBank/DDBJ databases">
        <title>Fructobacillus sp. isolated from paper mulberry of Taiwan.</title>
        <authorList>
            <person name="Lin S.-T."/>
        </authorList>
    </citation>
    <scope>NUCLEOTIDE SEQUENCE [LARGE SCALE GENOMIC DNA]</scope>
    <source>
        <strain evidence="12 13">S1-1</strain>
    </source>
</reference>
<feature type="compositionally biased region" description="Low complexity" evidence="8">
    <location>
        <begin position="276"/>
        <end position="331"/>
    </location>
</feature>
<dbReference type="RefSeq" id="WP_213820499.1">
    <property type="nucleotide sequence ID" value="NZ_JAAMFL010000001.1"/>
</dbReference>
<feature type="region of interest" description="Disordered" evidence="8">
    <location>
        <begin position="685"/>
        <end position="708"/>
    </location>
</feature>
<evidence type="ECO:0000256" key="9">
    <source>
        <dbReference type="SAM" id="Phobius"/>
    </source>
</evidence>
<feature type="transmembrane region" description="Helical" evidence="9">
    <location>
        <begin position="162"/>
        <end position="179"/>
    </location>
</feature>
<evidence type="ECO:0000259" key="11">
    <source>
        <dbReference type="Pfam" id="PF24878"/>
    </source>
</evidence>
<dbReference type="Proteomes" id="UP001519503">
    <property type="component" value="Unassembled WGS sequence"/>
</dbReference>
<evidence type="ECO:0000256" key="7">
    <source>
        <dbReference type="ARBA" id="ARBA00023136"/>
    </source>
</evidence>
<comment type="caution">
    <text evidence="12">The sequence shown here is derived from an EMBL/GenBank/DDBJ whole genome shotgun (WGS) entry which is preliminary data.</text>
</comment>
<dbReference type="PANTHER" id="PTHR33908:SF3">
    <property type="entry name" value="UNDECAPRENYL PHOSPHATE-ALPHA-4-AMINO-4-DEOXY-L-ARABINOSE ARABINOSYL TRANSFERASE"/>
    <property type="match status" value="1"/>
</dbReference>
<feature type="transmembrane region" description="Helical" evidence="9">
    <location>
        <begin position="486"/>
        <end position="507"/>
    </location>
</feature>
<evidence type="ECO:0000256" key="6">
    <source>
        <dbReference type="ARBA" id="ARBA00022989"/>
    </source>
</evidence>
<keyword evidence="13" id="KW-1185">Reference proteome</keyword>
<feature type="transmembrane region" description="Helical" evidence="9">
    <location>
        <begin position="115"/>
        <end position="132"/>
    </location>
</feature>
<evidence type="ECO:0000259" key="10">
    <source>
        <dbReference type="Pfam" id="PF13231"/>
    </source>
</evidence>
<feature type="transmembrane region" description="Helical" evidence="9">
    <location>
        <begin position="395"/>
        <end position="413"/>
    </location>
</feature>
<dbReference type="InterPro" id="IPR038731">
    <property type="entry name" value="RgtA/B/C-like"/>
</dbReference>
<evidence type="ECO:0000256" key="4">
    <source>
        <dbReference type="ARBA" id="ARBA00022679"/>
    </source>
</evidence>
<feature type="transmembrane region" description="Helical" evidence="9">
    <location>
        <begin position="539"/>
        <end position="557"/>
    </location>
</feature>
<feature type="compositionally biased region" description="Gly residues" evidence="8">
    <location>
        <begin position="356"/>
        <end position="368"/>
    </location>
</feature>
<feature type="compositionally biased region" description="Gly residues" evidence="8">
    <location>
        <begin position="265"/>
        <end position="275"/>
    </location>
</feature>
<comment type="subcellular location">
    <subcellularLocation>
        <location evidence="1">Cell membrane</location>
        <topology evidence="1">Multi-pass membrane protein</topology>
    </subcellularLocation>
</comment>
<feature type="transmembrane region" description="Helical" evidence="9">
    <location>
        <begin position="12"/>
        <end position="29"/>
    </location>
</feature>
<keyword evidence="2" id="KW-1003">Cell membrane</keyword>
<feature type="domain" description="Glycosyltransferase RgtA/B/C/D-like" evidence="10">
    <location>
        <begin position="66"/>
        <end position="220"/>
    </location>
</feature>
<feature type="transmembrane region" description="Helical" evidence="9">
    <location>
        <begin position="84"/>
        <end position="108"/>
    </location>
</feature>
<dbReference type="EMBL" id="JAAMFL010000001">
    <property type="protein sequence ID" value="MBS9336998.1"/>
    <property type="molecule type" value="Genomic_DNA"/>
</dbReference>
<dbReference type="Pfam" id="PF13231">
    <property type="entry name" value="PMT_2"/>
    <property type="match status" value="1"/>
</dbReference>
<dbReference type="InterPro" id="IPR056785">
    <property type="entry name" value="YkcA/B-like_C"/>
</dbReference>
<evidence type="ECO:0000256" key="8">
    <source>
        <dbReference type="SAM" id="MobiDB-lite"/>
    </source>
</evidence>
<dbReference type="Pfam" id="PF24878">
    <property type="entry name" value="YkcB_C"/>
    <property type="match status" value="1"/>
</dbReference>
<protein>
    <submittedName>
        <fullName evidence="12">Glycosyltransferase family 39 protein</fullName>
    </submittedName>
</protein>
<keyword evidence="5 9" id="KW-0812">Transmembrane</keyword>
<dbReference type="InterPro" id="IPR050297">
    <property type="entry name" value="LipidA_mod_glycosyltrf_83"/>
</dbReference>
<sequence>MKKLSLKKMDWYLLGILVLAAFLYGWGIWDAGSANSYYTAAITSMTQSWHNFWYGAFDPAGFITVDKPPIALWFMAISAKVFGVHGWSVVLPSVLAGIGSVALLYRLITPKFGPWAGRLAALVMTLTPTVVANSRTNNMDAILVFFLLLAVYTLTRAVAKKKFWLVLIAFALIGIAFNIKMLQAFMILPTMLVFYWVAIKLPWKKKALWLLAAMASLGLFTVAYPDSVDSVSSSSRPYIGSSQTNSLMELAFGYNGTQRLLGQTSGTGGTFGGMGKSSNKSSKTKAPTNANTTKTPTAQTAAGTAPTGAAPTGSTGKTPPTGTAPTGTGQKNSAPTKPSGSKKGAPTGTKPSGKMGNPGKGGKGGKGGMGGGGSAFAIGNAGPFRLFQSDLGSQIGWFLPFALLGMGAGWWAFRKKGDKWYRISNEQADVLLWAGWFVPVYGFFSVASFFHPYYTIMLAPAIAALTAIGAVAIAKMVKEGGIKQGLIAKALLAITLIATTALQAYYAWSYYPVASVIIVILGIAVAAIWFIPKVINSKLKISLSIVVVALLSGFWALTPTLSHTSAAIPNANPSLLSSKGSSDMGGSVDSALLSYTEKNQGSAKYLFATTDSNSASGYIIKSGKAVMALGGYNGTDPTMTLTEFKQLVKSGQLKYFVIGNTKSSTGNISKILAWVKKNGTQVTYSSSKKSSSQSQAMQMGGMGGQSGNTTLYDLSSAVQ</sequence>
<keyword evidence="4" id="KW-0808">Transferase</keyword>
<evidence type="ECO:0000313" key="13">
    <source>
        <dbReference type="Proteomes" id="UP001519503"/>
    </source>
</evidence>
<feature type="transmembrane region" description="Helical" evidence="9">
    <location>
        <begin position="138"/>
        <end position="155"/>
    </location>
</feature>
<feature type="region of interest" description="Disordered" evidence="8">
    <location>
        <begin position="265"/>
        <end position="368"/>
    </location>
</feature>
<evidence type="ECO:0000256" key="2">
    <source>
        <dbReference type="ARBA" id="ARBA00022475"/>
    </source>
</evidence>
<keyword evidence="3" id="KW-0328">Glycosyltransferase</keyword>
<feature type="domain" description="Putative mannosyltransferase YkcA/B-like C-terminal" evidence="11">
    <location>
        <begin position="592"/>
        <end position="678"/>
    </location>
</feature>
<dbReference type="PANTHER" id="PTHR33908">
    <property type="entry name" value="MANNOSYLTRANSFERASE YKCB-RELATED"/>
    <property type="match status" value="1"/>
</dbReference>
<evidence type="ECO:0000313" key="12">
    <source>
        <dbReference type="EMBL" id="MBS9336998.1"/>
    </source>
</evidence>
<organism evidence="12 13">
    <name type="scientific">Fructobacillus parabroussonetiae</name>
    <dbReference type="NCBI Taxonomy" id="2713174"/>
    <lineage>
        <taxon>Bacteria</taxon>
        <taxon>Bacillati</taxon>
        <taxon>Bacillota</taxon>
        <taxon>Bacilli</taxon>
        <taxon>Lactobacillales</taxon>
        <taxon>Lactobacillaceae</taxon>
        <taxon>Fructobacillus</taxon>
    </lineage>
</organism>
<feature type="transmembrane region" description="Helical" evidence="9">
    <location>
        <begin position="433"/>
        <end position="450"/>
    </location>
</feature>
<proteinExistence type="predicted"/>
<keyword evidence="6 9" id="KW-1133">Transmembrane helix</keyword>
<evidence type="ECO:0000256" key="5">
    <source>
        <dbReference type="ARBA" id="ARBA00022692"/>
    </source>
</evidence>
<gene>
    <name evidence="12" type="ORF">G6R30_00755</name>
</gene>